<dbReference type="EMBL" id="LK028576">
    <property type="protein sequence ID" value="CDS16179.1"/>
    <property type="molecule type" value="Genomic_DNA"/>
</dbReference>
<dbReference type="AlphaFoldDB" id="A0A068WCM8"/>
<reference evidence="4" key="3">
    <citation type="submission" date="2020-10" db="UniProtKB">
        <authorList>
            <consortium name="WormBaseParasite"/>
        </authorList>
    </citation>
    <scope>IDENTIFICATION</scope>
</reference>
<gene>
    <name evidence="2" type="ORF">EgrG_000859500</name>
</gene>
<feature type="region of interest" description="Disordered" evidence="1">
    <location>
        <begin position="1"/>
        <end position="21"/>
    </location>
</feature>
<protein>
    <submittedName>
        <fullName evidence="4">Quaking_NLS domain-containing protein</fullName>
    </submittedName>
</protein>
<evidence type="ECO:0000313" key="2">
    <source>
        <dbReference type="EMBL" id="CDS16179.1"/>
    </source>
</evidence>
<evidence type="ECO:0000313" key="3">
    <source>
        <dbReference type="Proteomes" id="UP000492820"/>
    </source>
</evidence>
<organism evidence="2">
    <name type="scientific">Echinococcus granulosus</name>
    <name type="common">Hydatid tapeworm</name>
    <dbReference type="NCBI Taxonomy" id="6210"/>
    <lineage>
        <taxon>Eukaryota</taxon>
        <taxon>Metazoa</taxon>
        <taxon>Spiralia</taxon>
        <taxon>Lophotrochozoa</taxon>
        <taxon>Platyhelminthes</taxon>
        <taxon>Cestoda</taxon>
        <taxon>Eucestoda</taxon>
        <taxon>Cyclophyllidea</taxon>
        <taxon>Taeniidae</taxon>
        <taxon>Echinococcus</taxon>
        <taxon>Echinococcus granulosus group</taxon>
    </lineage>
</organism>
<evidence type="ECO:0000256" key="1">
    <source>
        <dbReference type="SAM" id="MobiDB-lite"/>
    </source>
</evidence>
<reference evidence="2 3" key="1">
    <citation type="journal article" date="2013" name="Nature">
        <title>The genomes of four tapeworm species reveal adaptations to parasitism.</title>
        <authorList>
            <person name="Tsai I.J."/>
            <person name="Zarowiecki M."/>
            <person name="Holroyd N."/>
            <person name="Garciarrubio A."/>
            <person name="Sanchez-Flores A."/>
            <person name="Brooks K.L."/>
            <person name="Tracey A."/>
            <person name="Bobes R.J."/>
            <person name="Fragoso G."/>
            <person name="Sciutto E."/>
            <person name="Aslett M."/>
            <person name="Beasley H."/>
            <person name="Bennett H.M."/>
            <person name="Cai J."/>
            <person name="Camicia F."/>
            <person name="Clark R."/>
            <person name="Cucher M."/>
            <person name="De Silva N."/>
            <person name="Day T.A."/>
            <person name="Deplazes P."/>
            <person name="Estrada K."/>
            <person name="Fernandez C."/>
            <person name="Holland P.W."/>
            <person name="Hou J."/>
            <person name="Hu S."/>
            <person name="Huckvale T."/>
            <person name="Hung S.S."/>
            <person name="Kamenetzky L."/>
            <person name="Keane J.A."/>
            <person name="Kiss F."/>
            <person name="Koziol U."/>
            <person name="Lambert O."/>
            <person name="Liu K."/>
            <person name="Luo X."/>
            <person name="Luo Y."/>
            <person name="Macchiaroli N."/>
            <person name="Nichol S."/>
            <person name="Paps J."/>
            <person name="Parkinson J."/>
            <person name="Pouchkina-Stantcheva N."/>
            <person name="Riddiford N."/>
            <person name="Rosenzvit M."/>
            <person name="Salinas G."/>
            <person name="Wasmuth J.D."/>
            <person name="Zamanian M."/>
            <person name="Zheng Y."/>
            <person name="Cai X."/>
            <person name="Soberon X."/>
            <person name="Olson P.D."/>
            <person name="Laclette J.P."/>
            <person name="Brehm K."/>
            <person name="Berriman M."/>
            <person name="Garciarrubio A."/>
            <person name="Bobes R.J."/>
            <person name="Fragoso G."/>
            <person name="Sanchez-Flores A."/>
            <person name="Estrada K."/>
            <person name="Cevallos M.A."/>
            <person name="Morett E."/>
            <person name="Gonzalez V."/>
            <person name="Portillo T."/>
            <person name="Ochoa-Leyva A."/>
            <person name="Jose M.V."/>
            <person name="Sciutto E."/>
            <person name="Landa A."/>
            <person name="Jimenez L."/>
            <person name="Valdes V."/>
            <person name="Carrero J.C."/>
            <person name="Larralde C."/>
            <person name="Morales-Montor J."/>
            <person name="Limon-Lason J."/>
            <person name="Soberon X."/>
            <person name="Laclette J.P."/>
        </authorList>
    </citation>
    <scope>NUCLEOTIDE SEQUENCE [LARGE SCALE GENOMIC DNA]</scope>
</reference>
<proteinExistence type="predicted"/>
<dbReference type="WBParaSite" id="EgrG_000859500">
    <property type="protein sequence ID" value="EgrG_000859500"/>
    <property type="gene ID" value="EgrG_000859500"/>
</dbReference>
<accession>A0A068WCM8</accession>
<dbReference type="Proteomes" id="UP000492820">
    <property type="component" value="Unassembled WGS sequence"/>
</dbReference>
<sequence>MWLSTKSRYDVGRGPRRRHHP</sequence>
<evidence type="ECO:0000313" key="4">
    <source>
        <dbReference type="WBParaSite" id="EgrG_000859500"/>
    </source>
</evidence>
<reference evidence="2" key="2">
    <citation type="submission" date="2014-06" db="EMBL/GenBank/DDBJ databases">
        <authorList>
            <person name="Aslett M."/>
        </authorList>
    </citation>
    <scope>NUCLEOTIDE SEQUENCE</scope>
</reference>
<name>A0A068WCM8_ECHGR</name>